<feature type="compositionally biased region" description="Basic and acidic residues" evidence="1">
    <location>
        <begin position="180"/>
        <end position="193"/>
    </location>
</feature>
<feature type="region of interest" description="Disordered" evidence="1">
    <location>
        <begin position="89"/>
        <end position="130"/>
    </location>
</feature>
<gene>
    <name evidence="2" type="ORF">AAL_02853</name>
</gene>
<evidence type="ECO:0000313" key="3">
    <source>
        <dbReference type="Proteomes" id="UP000078544"/>
    </source>
</evidence>
<dbReference type="Proteomes" id="UP000078544">
    <property type="component" value="Unassembled WGS sequence"/>
</dbReference>
<dbReference type="PANTHER" id="PTHR39597">
    <property type="entry name" value="UBA DOMAIN-CONTAINING PROTEIN RUP1"/>
    <property type="match status" value="1"/>
</dbReference>
<accession>A0A168E220</accession>
<reference evidence="2 3" key="1">
    <citation type="journal article" date="2016" name="Genome Biol. Evol.">
        <title>Divergent and convergent evolution of fungal pathogenicity.</title>
        <authorList>
            <person name="Shang Y."/>
            <person name="Xiao G."/>
            <person name="Zheng P."/>
            <person name="Cen K."/>
            <person name="Zhan S."/>
            <person name="Wang C."/>
        </authorList>
    </citation>
    <scope>NUCLEOTIDE SEQUENCE [LARGE SCALE GENOMIC DNA]</scope>
    <source>
        <strain evidence="2 3">RCEF 2490</strain>
    </source>
</reference>
<organism evidence="2 3">
    <name type="scientific">Moelleriella libera RCEF 2490</name>
    <dbReference type="NCBI Taxonomy" id="1081109"/>
    <lineage>
        <taxon>Eukaryota</taxon>
        <taxon>Fungi</taxon>
        <taxon>Dikarya</taxon>
        <taxon>Ascomycota</taxon>
        <taxon>Pezizomycotina</taxon>
        <taxon>Sordariomycetes</taxon>
        <taxon>Hypocreomycetidae</taxon>
        <taxon>Hypocreales</taxon>
        <taxon>Clavicipitaceae</taxon>
        <taxon>Moelleriella</taxon>
    </lineage>
</organism>
<evidence type="ECO:0000313" key="2">
    <source>
        <dbReference type="EMBL" id="KZZ98335.1"/>
    </source>
</evidence>
<evidence type="ECO:0000256" key="1">
    <source>
        <dbReference type="SAM" id="MobiDB-lite"/>
    </source>
</evidence>
<dbReference type="OrthoDB" id="4489171at2759"/>
<dbReference type="EMBL" id="AZGY01000005">
    <property type="protein sequence ID" value="KZZ98335.1"/>
    <property type="molecule type" value="Genomic_DNA"/>
</dbReference>
<feature type="compositionally biased region" description="Basic and acidic residues" evidence="1">
    <location>
        <begin position="208"/>
        <end position="221"/>
    </location>
</feature>
<dbReference type="GO" id="GO:0016579">
    <property type="term" value="P:protein deubiquitination"/>
    <property type="evidence" value="ECO:0007669"/>
    <property type="project" value="TreeGrafter"/>
</dbReference>
<dbReference type="AlphaFoldDB" id="A0A168E220"/>
<comment type="caution">
    <text evidence="2">The sequence shown here is derived from an EMBL/GenBank/DDBJ whole genome shotgun (WGS) entry which is preliminary data.</text>
</comment>
<name>A0A168E220_9HYPO</name>
<feature type="region of interest" description="Disordered" evidence="1">
    <location>
        <begin position="784"/>
        <end position="846"/>
    </location>
</feature>
<keyword evidence="3" id="KW-1185">Reference proteome</keyword>
<proteinExistence type="predicted"/>
<feature type="region of interest" description="Disordered" evidence="1">
    <location>
        <begin position="161"/>
        <end position="284"/>
    </location>
</feature>
<feature type="compositionally biased region" description="Basic and acidic residues" evidence="1">
    <location>
        <begin position="823"/>
        <end position="833"/>
    </location>
</feature>
<dbReference type="InterPro" id="IPR055335">
    <property type="entry name" value="Ucp6/RUP1"/>
</dbReference>
<protein>
    <submittedName>
        <fullName evidence="2">Ubiquitin interaction domain-containing protein</fullName>
    </submittedName>
</protein>
<sequence length="846" mass="94505">MASLTPSEEEISRVVDFANLDPKRDRDVIIQALKDNNRSVETVLEKYFTDAAHFREKYSRGWVDSMFSADRDGSTATQAGISFHIESSTDDTMQCGTPPSHGDNFNPVAPSRPPSRSEARSPLGNNWAAVHTGADYTPRSQEDEDMERALRASALEAGFLLETQPADVPQARRGLNGQGRWDRASQKDKETSRALHGATVPASGSALDQERSVTRSQKDEEQQALNGQRSGVLAPSTLPEPTFGPANRNDYDQENWAMIPSDPSKIVSDDKPPTKTPALVAQRRSSGSPAFLIGGRSAADSSVLGGMLTVLHAIPLARNTLLQLGASAKSYGFNSRWWRGQAILPPKLLDEARNGRKPQEGLTPNPDLEIHRLMAFLDTTDRSFGTVGVLAGSLPDFPLPPEIRFFHLLGTKDMDRENCLLHSLAYTSALDDDAKVDLIRLGLLNTGSQPSDYGCIKTLYECLDQTLWDEALDKAKTANRSSRMYMFKETGEVLVIRLNGEGPPTSVEIPEKLYLERYNTSRKGEARQVHSALRQIKDAIARISAEENVAMGWQVDDSNTRYSRKEVIVAIRERYQAYNNYFDTLNQFRRMERQGFEWGATADGEVPTNSLAEDEMVMHRKVAEVLKLTNDMLHDLDTRISELRVRMDRIAAQQRFIGRLLTQPDKPGRARPMTCKELLLRGLVTPSNVIYLCQRVEVDSTEMGEEPLQLDQWWKLAYKETEKEPIMTEKMDLEQVLQDVWKETKTPMMVYATDTALSTPRASLSEPLQRFARAQNMAFSQELRQEEAEAGNGAAWPEPISPVKRKHRADSMDSTRASVGSDGVREMLVDADSRQPSPKDVASTLM</sequence>
<dbReference type="GO" id="GO:0005634">
    <property type="term" value="C:nucleus"/>
    <property type="evidence" value="ECO:0007669"/>
    <property type="project" value="TreeGrafter"/>
</dbReference>
<dbReference type="GO" id="GO:0005829">
    <property type="term" value="C:cytosol"/>
    <property type="evidence" value="ECO:0007669"/>
    <property type="project" value="TreeGrafter"/>
</dbReference>
<dbReference type="PANTHER" id="PTHR39597:SF1">
    <property type="entry name" value="UBA DOMAIN-CONTAINING PROTEIN RUP1"/>
    <property type="match status" value="1"/>
</dbReference>